<proteinExistence type="predicted"/>
<dbReference type="Proteomes" id="UP000323410">
    <property type="component" value="Unassembled WGS sequence"/>
</dbReference>
<keyword evidence="3" id="KW-1185">Reference proteome</keyword>
<gene>
    <name evidence="2" type="ORF">FQ377_07425</name>
</gene>
<dbReference type="OrthoDB" id="5118809at2"/>
<dbReference type="EMBL" id="VSLD01000003">
    <property type="protein sequence ID" value="TYC98841.1"/>
    <property type="molecule type" value="Genomic_DNA"/>
</dbReference>
<accession>A0A5D0XQR4</accession>
<dbReference type="GO" id="GO:0003677">
    <property type="term" value="F:DNA binding"/>
    <property type="evidence" value="ECO:0007669"/>
    <property type="project" value="InterPro"/>
</dbReference>
<dbReference type="SUPFAM" id="SSF54534">
    <property type="entry name" value="FKBP-like"/>
    <property type="match status" value="1"/>
</dbReference>
<comment type="caution">
    <text evidence="2">The sequence shown here is derived from an EMBL/GenBank/DDBJ whole genome shotgun (WGS) entry which is preliminary data.</text>
</comment>
<dbReference type="InterPro" id="IPR036953">
    <property type="entry name" value="GreA/GreB_C_sf"/>
</dbReference>
<protein>
    <submittedName>
        <fullName evidence="2">Transcription elongation factor GreA</fullName>
    </submittedName>
</protein>
<feature type="domain" description="Transcription elongation factor GreA/GreB C-terminal" evidence="1">
    <location>
        <begin position="63"/>
        <end position="136"/>
    </location>
</feature>
<name>A0A5D0XQR4_9MICC</name>
<dbReference type="GO" id="GO:0032784">
    <property type="term" value="P:regulation of DNA-templated transcription elongation"/>
    <property type="evidence" value="ECO:0007669"/>
    <property type="project" value="InterPro"/>
</dbReference>
<sequence length="157" mass="16413">MTHPSAPVTWLTPQVHARLQAELDGLMAARGSQGSAERVAAEARIRQLMSVLKDARTHQPADDGVVEPGMLVNAVIDGHPEVFLMGSREIFGESSMDVFSERSPLGLAIHGLKPGEEASYQTPRGATVSVSVVSATPYAGADVPPAQLTTSDLAGAS</sequence>
<dbReference type="Gene3D" id="3.10.50.30">
    <property type="entry name" value="Transcription elongation factor, GreA/GreB, C-terminal domain"/>
    <property type="match status" value="1"/>
</dbReference>
<organism evidence="2 3">
    <name type="scientific">Arthrobacter echini</name>
    <dbReference type="NCBI Taxonomy" id="1529066"/>
    <lineage>
        <taxon>Bacteria</taxon>
        <taxon>Bacillati</taxon>
        <taxon>Actinomycetota</taxon>
        <taxon>Actinomycetes</taxon>
        <taxon>Micrococcales</taxon>
        <taxon>Micrococcaceae</taxon>
        <taxon>Arthrobacter</taxon>
    </lineage>
</organism>
<evidence type="ECO:0000313" key="3">
    <source>
        <dbReference type="Proteomes" id="UP000323410"/>
    </source>
</evidence>
<keyword evidence="2" id="KW-0251">Elongation factor</keyword>
<dbReference type="AlphaFoldDB" id="A0A5D0XQR4"/>
<evidence type="ECO:0000259" key="1">
    <source>
        <dbReference type="Pfam" id="PF01272"/>
    </source>
</evidence>
<dbReference type="GO" id="GO:0003746">
    <property type="term" value="F:translation elongation factor activity"/>
    <property type="evidence" value="ECO:0007669"/>
    <property type="project" value="UniProtKB-KW"/>
</dbReference>
<evidence type="ECO:0000313" key="2">
    <source>
        <dbReference type="EMBL" id="TYC98841.1"/>
    </source>
</evidence>
<dbReference type="InterPro" id="IPR001437">
    <property type="entry name" value="Tscrpt_elong_fac_GreA/B_C"/>
</dbReference>
<dbReference type="Pfam" id="PF01272">
    <property type="entry name" value="GreA_GreB"/>
    <property type="match status" value="1"/>
</dbReference>
<reference evidence="2 3" key="1">
    <citation type="submission" date="2019-08" db="EMBL/GenBank/DDBJ databases">
        <title>Genone of Arthrobacter echini P9.</title>
        <authorList>
            <person name="Bowman J.P."/>
        </authorList>
    </citation>
    <scope>NUCLEOTIDE SEQUENCE [LARGE SCALE GENOMIC DNA]</scope>
    <source>
        <strain evidence="2 3">P9</strain>
    </source>
</reference>
<dbReference type="RefSeq" id="WP_148600625.1">
    <property type="nucleotide sequence ID" value="NZ_VSLD01000003.1"/>
</dbReference>
<keyword evidence="2" id="KW-0648">Protein biosynthesis</keyword>